<comment type="caution">
    <text evidence="2">The sequence shown here is derived from an EMBL/GenBank/DDBJ whole genome shotgun (WGS) entry which is preliminary data.</text>
</comment>
<dbReference type="InterPro" id="IPR036691">
    <property type="entry name" value="Endo/exonu/phosph_ase_sf"/>
</dbReference>
<gene>
    <name evidence="2" type="ORF">SLEP1_g36487</name>
</gene>
<dbReference type="AlphaFoldDB" id="A0AAV5KRT7"/>
<keyword evidence="3" id="KW-1185">Reference proteome</keyword>
<dbReference type="GO" id="GO:0003824">
    <property type="term" value="F:catalytic activity"/>
    <property type="evidence" value="ECO:0007669"/>
    <property type="project" value="InterPro"/>
</dbReference>
<dbReference type="Gene3D" id="3.60.10.10">
    <property type="entry name" value="Endonuclease/exonuclease/phosphatase"/>
    <property type="match status" value="1"/>
</dbReference>
<sequence length="166" mass="18654">MTLIRPDLGFDQCFVVDCVGRGGGLAMLWRDDFNLTISTFSQSHIDVEIVDPSGGEWRLTGFYGRPKVARKEESWTLLKSFKATSSQPWLCLGDFNEILWQSEKAGGNHRPYKQMEVFVEALNFYDLKAGKGALDPLLTYGSQGLLRIGTDGHIFGCTYRQYLTTA</sequence>
<feature type="domain" description="Endonuclease/exonuclease/phosphatase" evidence="1">
    <location>
        <begin position="20"/>
        <end position="109"/>
    </location>
</feature>
<evidence type="ECO:0000259" key="1">
    <source>
        <dbReference type="Pfam" id="PF03372"/>
    </source>
</evidence>
<reference evidence="2 3" key="1">
    <citation type="journal article" date="2021" name="Commun. Biol.">
        <title>The genome of Shorea leprosula (Dipterocarpaceae) highlights the ecological relevance of drought in aseasonal tropical rainforests.</title>
        <authorList>
            <person name="Ng K.K.S."/>
            <person name="Kobayashi M.J."/>
            <person name="Fawcett J.A."/>
            <person name="Hatakeyama M."/>
            <person name="Paape T."/>
            <person name="Ng C.H."/>
            <person name="Ang C.C."/>
            <person name="Tnah L.H."/>
            <person name="Lee C.T."/>
            <person name="Nishiyama T."/>
            <person name="Sese J."/>
            <person name="O'Brien M.J."/>
            <person name="Copetti D."/>
            <person name="Mohd Noor M.I."/>
            <person name="Ong R.C."/>
            <person name="Putra M."/>
            <person name="Sireger I.Z."/>
            <person name="Indrioko S."/>
            <person name="Kosugi Y."/>
            <person name="Izuno A."/>
            <person name="Isagi Y."/>
            <person name="Lee S.L."/>
            <person name="Shimizu K.K."/>
        </authorList>
    </citation>
    <scope>NUCLEOTIDE SEQUENCE [LARGE SCALE GENOMIC DNA]</scope>
    <source>
        <strain evidence="2">214</strain>
    </source>
</reference>
<dbReference type="Pfam" id="PF03372">
    <property type="entry name" value="Exo_endo_phos"/>
    <property type="match status" value="1"/>
</dbReference>
<protein>
    <recommendedName>
        <fullName evidence="1">Endonuclease/exonuclease/phosphatase domain-containing protein</fullName>
    </recommendedName>
</protein>
<evidence type="ECO:0000313" key="2">
    <source>
        <dbReference type="EMBL" id="GKV27302.1"/>
    </source>
</evidence>
<proteinExistence type="predicted"/>
<dbReference type="PANTHER" id="PTHR35218:SF9">
    <property type="entry name" value="ENDONUCLEASE_EXONUCLEASE_PHOSPHATASE DOMAIN-CONTAINING PROTEIN"/>
    <property type="match status" value="1"/>
</dbReference>
<evidence type="ECO:0000313" key="3">
    <source>
        <dbReference type="Proteomes" id="UP001054252"/>
    </source>
</evidence>
<accession>A0AAV5KRT7</accession>
<name>A0AAV5KRT7_9ROSI</name>
<organism evidence="2 3">
    <name type="scientific">Rubroshorea leprosula</name>
    <dbReference type="NCBI Taxonomy" id="152421"/>
    <lineage>
        <taxon>Eukaryota</taxon>
        <taxon>Viridiplantae</taxon>
        <taxon>Streptophyta</taxon>
        <taxon>Embryophyta</taxon>
        <taxon>Tracheophyta</taxon>
        <taxon>Spermatophyta</taxon>
        <taxon>Magnoliopsida</taxon>
        <taxon>eudicotyledons</taxon>
        <taxon>Gunneridae</taxon>
        <taxon>Pentapetalae</taxon>
        <taxon>rosids</taxon>
        <taxon>malvids</taxon>
        <taxon>Malvales</taxon>
        <taxon>Dipterocarpaceae</taxon>
        <taxon>Rubroshorea</taxon>
    </lineage>
</organism>
<dbReference type="PANTHER" id="PTHR35218">
    <property type="entry name" value="RNASE H DOMAIN-CONTAINING PROTEIN"/>
    <property type="match status" value="1"/>
</dbReference>
<dbReference type="InterPro" id="IPR005135">
    <property type="entry name" value="Endo/exonuclease/phosphatase"/>
</dbReference>
<dbReference type="EMBL" id="BPVZ01000075">
    <property type="protein sequence ID" value="GKV27302.1"/>
    <property type="molecule type" value="Genomic_DNA"/>
</dbReference>
<dbReference type="SUPFAM" id="SSF56219">
    <property type="entry name" value="DNase I-like"/>
    <property type="match status" value="1"/>
</dbReference>
<dbReference type="Proteomes" id="UP001054252">
    <property type="component" value="Unassembled WGS sequence"/>
</dbReference>